<feature type="transmembrane region" description="Helical" evidence="12">
    <location>
        <begin position="805"/>
        <end position="827"/>
    </location>
</feature>
<evidence type="ECO:0000256" key="12">
    <source>
        <dbReference type="SAM" id="Phobius"/>
    </source>
</evidence>
<evidence type="ECO:0000256" key="8">
    <source>
        <dbReference type="ARBA" id="ARBA00023170"/>
    </source>
</evidence>
<proteinExistence type="inferred from homology"/>
<reference evidence="18" key="2">
    <citation type="submission" date="2020-05" db="UniProtKB">
        <authorList>
            <consortium name="Ensembl"/>
        </authorList>
    </citation>
    <scope>IDENTIFICATION</scope>
</reference>
<dbReference type="GO" id="GO:0004930">
    <property type="term" value="F:G protein-coupled receptor activity"/>
    <property type="evidence" value="ECO:0007669"/>
    <property type="project" value="UniProtKB-KW"/>
</dbReference>
<feature type="transmembrane region" description="Helical" evidence="12">
    <location>
        <begin position="1002"/>
        <end position="1023"/>
    </location>
</feature>
<protein>
    <submittedName>
        <fullName evidence="18">Adhesion G-protein coupled receptor F3</fullName>
    </submittedName>
</protein>
<comment type="subcellular location">
    <subcellularLocation>
        <location evidence="1">Membrane</location>
        <topology evidence="1">Multi-pass membrane protein</topology>
    </subcellularLocation>
</comment>
<evidence type="ECO:0000256" key="7">
    <source>
        <dbReference type="ARBA" id="ARBA00023157"/>
    </source>
</evidence>
<keyword evidence="10" id="KW-0807">Transducer</keyword>
<evidence type="ECO:0000259" key="15">
    <source>
        <dbReference type="PROSITE" id="PS50227"/>
    </source>
</evidence>
<organism evidence="18">
    <name type="scientific">Xenopus tropicalis</name>
    <name type="common">Western clawed frog</name>
    <name type="synonym">Silurana tropicalis</name>
    <dbReference type="NCBI Taxonomy" id="8364"/>
    <lineage>
        <taxon>Eukaryota</taxon>
        <taxon>Metazoa</taxon>
        <taxon>Chordata</taxon>
        <taxon>Craniata</taxon>
        <taxon>Vertebrata</taxon>
        <taxon>Euteleostomi</taxon>
        <taxon>Amphibia</taxon>
        <taxon>Batrachia</taxon>
        <taxon>Anura</taxon>
        <taxon>Pipoidea</taxon>
        <taxon>Pipidae</taxon>
        <taxon>Xenopodinae</taxon>
        <taxon>Xenopus</taxon>
        <taxon>Silurana</taxon>
    </lineage>
</organism>
<comment type="similarity">
    <text evidence="2">Belongs to the G-protein coupled receptor 2 family. Adhesion G-protein coupled receptor (ADGR) subfamily.</text>
</comment>
<feature type="domain" description="Ig-like" evidence="17">
    <location>
        <begin position="365"/>
        <end position="453"/>
    </location>
</feature>
<dbReference type="Bgee" id="ENSXETG00000034341">
    <property type="expression patterns" value="Expressed in ovary and 1 other cell type or tissue"/>
</dbReference>
<dbReference type="InterPro" id="IPR056274">
    <property type="entry name" value="Ig_ADGRF3"/>
</dbReference>
<dbReference type="InterPro" id="IPR057400">
    <property type="entry name" value="ADGRF3/5_N"/>
</dbReference>
<dbReference type="InterPro" id="IPR051587">
    <property type="entry name" value="Adhesion_GPCR"/>
</dbReference>
<feature type="domain" description="SEA" evidence="13">
    <location>
        <begin position="161"/>
        <end position="275"/>
    </location>
</feature>
<dbReference type="Pfam" id="PF00002">
    <property type="entry name" value="7tm_2"/>
    <property type="match status" value="1"/>
</dbReference>
<keyword evidence="7" id="KW-1015">Disulfide bond</keyword>
<dbReference type="Pfam" id="PF25387">
    <property type="entry name" value="ADGRF3_N"/>
    <property type="match status" value="1"/>
</dbReference>
<evidence type="ECO:0000256" key="6">
    <source>
        <dbReference type="ARBA" id="ARBA00023136"/>
    </source>
</evidence>
<dbReference type="PANTHER" id="PTHR45813">
    <property type="entry name" value="IG-LIKE DOMAIN-CONTAINING PROTEIN"/>
    <property type="match status" value="1"/>
</dbReference>
<dbReference type="Ensembl" id="ENSXETT00000064972">
    <property type="protein sequence ID" value="ENSXETP00000061463"/>
    <property type="gene ID" value="ENSXETG00000034341"/>
</dbReference>
<dbReference type="PROSITE" id="PS50835">
    <property type="entry name" value="IG_LIKE"/>
    <property type="match status" value="1"/>
</dbReference>
<dbReference type="CDD" id="cd15253">
    <property type="entry name" value="7tmB2_GPR113"/>
    <property type="match status" value="1"/>
</dbReference>
<dbReference type="InterPro" id="IPR017981">
    <property type="entry name" value="GPCR_2-like_7TM"/>
</dbReference>
<evidence type="ECO:0000259" key="14">
    <source>
        <dbReference type="PROSITE" id="PS50221"/>
    </source>
</evidence>
<dbReference type="PROSITE" id="PS50221">
    <property type="entry name" value="GAIN_B"/>
    <property type="match status" value="1"/>
</dbReference>
<feature type="transmembrane region" description="Helical" evidence="12">
    <location>
        <begin position="913"/>
        <end position="938"/>
    </location>
</feature>
<feature type="transmembrane region" description="Helical" evidence="12">
    <location>
        <begin position="881"/>
        <end position="906"/>
    </location>
</feature>
<evidence type="ECO:0000256" key="2">
    <source>
        <dbReference type="ARBA" id="ARBA00007343"/>
    </source>
</evidence>
<dbReference type="InterPro" id="IPR013783">
    <property type="entry name" value="Ig-like_fold"/>
</dbReference>
<dbReference type="Gene3D" id="2.60.220.50">
    <property type="match status" value="1"/>
</dbReference>
<dbReference type="SMART" id="SM00303">
    <property type="entry name" value="GPS"/>
    <property type="match status" value="1"/>
</dbReference>
<feature type="transmembrane region" description="Helical" evidence="12">
    <location>
        <begin position="839"/>
        <end position="861"/>
    </location>
</feature>
<evidence type="ECO:0000256" key="5">
    <source>
        <dbReference type="ARBA" id="ARBA00023040"/>
    </source>
</evidence>
<dbReference type="InterPro" id="IPR000832">
    <property type="entry name" value="GPCR_2_secretin-like"/>
</dbReference>
<name>A0A6I8PYU6_XENTR</name>
<dbReference type="AlphaFoldDB" id="A0A6I8PYU6"/>
<dbReference type="SUPFAM" id="SSF48726">
    <property type="entry name" value="Immunoglobulin"/>
    <property type="match status" value="2"/>
</dbReference>
<keyword evidence="4 12" id="KW-1133">Transmembrane helix</keyword>
<feature type="domain" description="G-protein coupled receptors family 2 profile 2" evidence="16">
    <location>
        <begin position="802"/>
        <end position="1059"/>
    </location>
</feature>
<dbReference type="InterPro" id="IPR036179">
    <property type="entry name" value="Ig-like_dom_sf"/>
</dbReference>
<gene>
    <name evidence="18" type="primary">LOC101735190</name>
</gene>
<dbReference type="InterPro" id="IPR001879">
    <property type="entry name" value="GPCR_2_extracellular_dom"/>
</dbReference>
<dbReference type="InterPro" id="IPR036445">
    <property type="entry name" value="GPCR_2_extracell_dom_sf"/>
</dbReference>
<evidence type="ECO:0000256" key="9">
    <source>
        <dbReference type="ARBA" id="ARBA00023180"/>
    </source>
</evidence>
<evidence type="ECO:0000259" key="13">
    <source>
        <dbReference type="PROSITE" id="PS50024"/>
    </source>
</evidence>
<keyword evidence="5" id="KW-0297">G-protein coupled receptor</keyword>
<evidence type="ECO:0000259" key="17">
    <source>
        <dbReference type="PROSITE" id="PS50835"/>
    </source>
</evidence>
<dbReference type="Gene3D" id="1.20.1070.10">
    <property type="entry name" value="Rhodopsin 7-helix transmembrane proteins"/>
    <property type="match status" value="1"/>
</dbReference>
<dbReference type="FunCoup" id="A0A6I8PYU6">
    <property type="interactions" value="21"/>
</dbReference>
<dbReference type="Pfam" id="PF24528">
    <property type="entry name" value="Ig_ADGRF3"/>
    <property type="match status" value="1"/>
</dbReference>
<sequence>MKVSFVGAIICLGILPSTFCYWSYGPWKAEGSHEEEENDFEDKRVRRQASGQPVYEYVFYTHLLIEGSSAAQAESYLMNSTMMPYNISLNDTTSVSIVSLQITRECNVTTMGRSCVCKDGYLWNLTTCYTYPTCAGYPFCSCLMVAKNDSIPFCNLPSEPPNSTVSLNGIFTLNQTFTSHLQDSSTPEYQALEHNISTALVLSYSATSSPLNVSVSGFSNAGGVSAYYQVVLGAPVTTSNLTASDAAAVQLLQNAIHSTVTVAGMSSIEPQQLTVGMWSAILLTCTITEMMDAVNWTLITSNSTDRIYSTGTNVRISTVYSPDMSNSTLSIDSADKWSIGTYLCQFFRNGLVYNATAQVNVFLLPSEIILRPIQMSFLASAGNSAPLQCCAKTDGEAYRVTWTYNGTTVTASPAGTSADLQCYTLNPGAPSTDTNYNCTFSNSAGQSKSRIIPVTVIKDGEPFCPQTTASDGTIWGITRAGLQTTVSCASEKSGNQTRNCSANGQWMEVEDNCISLALKNALNDAQALKNGLGNLQEKVPAILMAVSDPSAVSVTNSAGVTALVSILGIISTVSTNMNMPFNASVVTDFLAVASNLSDPSLSSLWKTSRSPAASDMMKSAEQFGTLLKADNNTFGISLQNIQLKGSSYGNKSIIDDYAKTFDGINGVTTFINKETIAAMLATDNITVTSLVFNTIGDLLANSTTGPFNGTQLNSVIQSTSIKSAGSTNLSGEISMNFTTNVSGSNYQQRCAFWDFSQPIAGGGWSDRGCTTNVEDSLTTCTCNHLTSFAVLMSINSEPLLFIDEITYAGLGASILSLCVCIITECLVWKSVVRNNISYFRHISLVNIAVSLLFADTLFFAATFPSVTNYKFICLSITFLNHFFYLALFFWTFCQSVMLLHQLLFVFHHLRKRIFLSLSFFVGYFIPALIAAGTFLYFYPKNTYLHQSVCWLNPESGAIYTFAIPAGSIIMFNFMTLMVVISKLSRPSVSEANRPEDRETAKSIMKAVLVLTPVFGLTWSFGFALLKDLDSLTRQIFTYGFAGLNAFQGFFILLTCLTEKKVRDALTNKVSSLNTSSTKLSMSKSEVPTKMPTVPSIRKAK</sequence>
<feature type="domain" description="GAIN-B" evidence="14">
    <location>
        <begin position="632"/>
        <end position="798"/>
    </location>
</feature>
<dbReference type="InterPro" id="IPR007110">
    <property type="entry name" value="Ig-like_dom"/>
</dbReference>
<evidence type="ECO:0000256" key="11">
    <source>
        <dbReference type="SAM" id="MobiDB-lite"/>
    </source>
</evidence>
<evidence type="ECO:0000256" key="1">
    <source>
        <dbReference type="ARBA" id="ARBA00004141"/>
    </source>
</evidence>
<keyword evidence="6 12" id="KW-0472">Membrane</keyword>
<dbReference type="SMART" id="SM00409">
    <property type="entry name" value="IG"/>
    <property type="match status" value="2"/>
</dbReference>
<dbReference type="PROSITE" id="PS50227">
    <property type="entry name" value="G_PROTEIN_RECEP_F2_3"/>
    <property type="match status" value="1"/>
</dbReference>
<dbReference type="Gene3D" id="4.10.1240.10">
    <property type="entry name" value="GPCR, family 2, extracellular hormone receptor domain"/>
    <property type="match status" value="1"/>
</dbReference>
<keyword evidence="3 12" id="KW-0812">Transmembrane</keyword>
<keyword evidence="8" id="KW-0675">Receptor</keyword>
<dbReference type="InParanoid" id="A0A6I8PYU6"/>
<evidence type="ECO:0000256" key="3">
    <source>
        <dbReference type="ARBA" id="ARBA00022692"/>
    </source>
</evidence>
<dbReference type="Gene3D" id="2.60.40.10">
    <property type="entry name" value="Immunoglobulins"/>
    <property type="match status" value="2"/>
</dbReference>
<dbReference type="PROSITE" id="PS50024">
    <property type="entry name" value="SEA"/>
    <property type="match status" value="1"/>
</dbReference>
<keyword evidence="9" id="KW-0325">Glycoprotein</keyword>
<evidence type="ECO:0000256" key="10">
    <source>
        <dbReference type="ARBA" id="ARBA00023224"/>
    </source>
</evidence>
<dbReference type="InterPro" id="IPR003599">
    <property type="entry name" value="Ig_sub"/>
</dbReference>
<feature type="domain" description="G-protein coupled receptors family 2 profile 1" evidence="15">
    <location>
        <begin position="437"/>
        <end position="506"/>
    </location>
</feature>
<dbReference type="InterPro" id="IPR046338">
    <property type="entry name" value="GAIN_dom_sf"/>
</dbReference>
<dbReference type="GO" id="GO:0016020">
    <property type="term" value="C:membrane"/>
    <property type="evidence" value="ECO:0007669"/>
    <property type="project" value="UniProtKB-SubCell"/>
</dbReference>
<dbReference type="SUPFAM" id="SSF111418">
    <property type="entry name" value="Hormone receptor domain"/>
    <property type="match status" value="1"/>
</dbReference>
<evidence type="ECO:0000313" key="18">
    <source>
        <dbReference type="Ensembl" id="ENSXETP00000061463"/>
    </source>
</evidence>
<evidence type="ECO:0000256" key="4">
    <source>
        <dbReference type="ARBA" id="ARBA00022989"/>
    </source>
</evidence>
<accession>A0A6I8PYU6</accession>
<reference evidence="18" key="1">
    <citation type="journal article" date="2010" name="Science">
        <title>The genome of the Western clawed frog Xenopus tropicalis.</title>
        <authorList>
            <person name="Hellsten U."/>
            <person name="Harland R.M."/>
            <person name="Gilchrist M.J."/>
            <person name="Hendrix D."/>
            <person name="Jurka J."/>
            <person name="Kapitonov V."/>
            <person name="Ovcharenko I."/>
            <person name="Putnam N.H."/>
            <person name="Shu S."/>
            <person name="Taher L."/>
            <person name="Blitz I.L."/>
            <person name="Blumberg B."/>
            <person name="Dichmann D.S."/>
            <person name="Dubchak I."/>
            <person name="Amaya E."/>
            <person name="Detter J.C."/>
            <person name="Fletcher R."/>
            <person name="Gerhard D.S."/>
            <person name="Goodstein D."/>
            <person name="Graves T."/>
            <person name="Grigoriev I.V."/>
            <person name="Grimwood J."/>
            <person name="Kawashima T."/>
            <person name="Lindquist E."/>
            <person name="Lucas S.M."/>
            <person name="Mead P.E."/>
            <person name="Mitros T."/>
            <person name="Ogino H."/>
            <person name="Ohta Y."/>
            <person name="Poliakov A.V."/>
            <person name="Pollet N."/>
            <person name="Robert J."/>
            <person name="Salamov A."/>
            <person name="Sater A.K."/>
            <person name="Schmutz J."/>
            <person name="Terry A."/>
            <person name="Vize P.D."/>
            <person name="Warren W.C."/>
            <person name="Wells D."/>
            <person name="Wills A."/>
            <person name="Wilson R.K."/>
            <person name="Zimmerman L.B."/>
            <person name="Zorn A.M."/>
            <person name="Grainger R."/>
            <person name="Grammer T."/>
            <person name="Khokha M.K."/>
            <person name="Richardson P.M."/>
            <person name="Rokhsar D.S."/>
        </authorList>
    </citation>
    <scope>NUCLEOTIDE SEQUENCE [LARGE SCALE GENOMIC DNA]</scope>
    <source>
        <strain evidence="18">Nigerian</strain>
    </source>
</reference>
<dbReference type="InterPro" id="IPR000082">
    <property type="entry name" value="SEA_dom"/>
</dbReference>
<dbReference type="Pfam" id="PF01825">
    <property type="entry name" value="GPS"/>
    <property type="match status" value="1"/>
</dbReference>
<dbReference type="InterPro" id="IPR057244">
    <property type="entry name" value="GAIN_B"/>
</dbReference>
<feature type="transmembrane region" description="Helical" evidence="12">
    <location>
        <begin position="1035"/>
        <end position="1056"/>
    </location>
</feature>
<evidence type="ECO:0000259" key="16">
    <source>
        <dbReference type="PROSITE" id="PS50261"/>
    </source>
</evidence>
<dbReference type="PANTHER" id="PTHR45813:SF10">
    <property type="entry name" value="ADHESION G-PROTEIN COUPLED RECEPTOR F3"/>
    <property type="match status" value="1"/>
</dbReference>
<feature type="transmembrane region" description="Helical" evidence="12">
    <location>
        <begin position="958"/>
        <end position="981"/>
    </location>
</feature>
<dbReference type="PROSITE" id="PS50261">
    <property type="entry name" value="G_PROTEIN_RECEP_F2_4"/>
    <property type="match status" value="1"/>
</dbReference>
<dbReference type="GeneTree" id="ENSGT00940000161541"/>
<dbReference type="FunFam" id="1.20.1070.10:FF:000058">
    <property type="entry name" value="Adhesion G protein-coupled receptor F5"/>
    <property type="match status" value="1"/>
</dbReference>
<dbReference type="GO" id="GO:0007166">
    <property type="term" value="P:cell surface receptor signaling pathway"/>
    <property type="evidence" value="ECO:0007669"/>
    <property type="project" value="InterPro"/>
</dbReference>
<dbReference type="InterPro" id="IPR000203">
    <property type="entry name" value="GPS"/>
</dbReference>
<feature type="region of interest" description="Disordered" evidence="11">
    <location>
        <begin position="1080"/>
        <end position="1100"/>
    </location>
</feature>
<dbReference type="InterPro" id="IPR036364">
    <property type="entry name" value="SEA_dom_sf"/>
</dbReference>
<dbReference type="SUPFAM" id="SSF82671">
    <property type="entry name" value="SEA domain"/>
    <property type="match status" value="1"/>
</dbReference>